<accession>A0A016WTF8</accession>
<sequence>MQHAWISPLGREGIGEAVKCWSHFERCSHDYPYKESPVDPLRMSEVLNHVRFSWIFTKEDFLRGGDAHSLR</sequence>
<dbReference type="Proteomes" id="UP000024635">
    <property type="component" value="Unassembled WGS sequence"/>
</dbReference>
<organism evidence="1 2">
    <name type="scientific">Ancylostoma ceylanicum</name>
    <dbReference type="NCBI Taxonomy" id="53326"/>
    <lineage>
        <taxon>Eukaryota</taxon>
        <taxon>Metazoa</taxon>
        <taxon>Ecdysozoa</taxon>
        <taxon>Nematoda</taxon>
        <taxon>Chromadorea</taxon>
        <taxon>Rhabditida</taxon>
        <taxon>Rhabditina</taxon>
        <taxon>Rhabditomorpha</taxon>
        <taxon>Strongyloidea</taxon>
        <taxon>Ancylostomatidae</taxon>
        <taxon>Ancylostomatinae</taxon>
        <taxon>Ancylostoma</taxon>
    </lineage>
</organism>
<evidence type="ECO:0000313" key="1">
    <source>
        <dbReference type="EMBL" id="EYC42901.1"/>
    </source>
</evidence>
<gene>
    <name evidence="1" type="primary">Acey_s0513.g2762</name>
    <name evidence="1" type="ORF">Y032_0513g2762</name>
</gene>
<proteinExistence type="predicted"/>
<protein>
    <submittedName>
        <fullName evidence="1">Uncharacterized protein</fullName>
    </submittedName>
</protein>
<keyword evidence="2" id="KW-1185">Reference proteome</keyword>
<name>A0A016WTF8_9BILA</name>
<dbReference type="EMBL" id="JARK01000113">
    <property type="protein sequence ID" value="EYC42901.1"/>
    <property type="molecule type" value="Genomic_DNA"/>
</dbReference>
<evidence type="ECO:0000313" key="2">
    <source>
        <dbReference type="Proteomes" id="UP000024635"/>
    </source>
</evidence>
<dbReference type="AlphaFoldDB" id="A0A016WTF8"/>
<comment type="caution">
    <text evidence="1">The sequence shown here is derived from an EMBL/GenBank/DDBJ whole genome shotgun (WGS) entry which is preliminary data.</text>
</comment>
<reference evidence="2" key="1">
    <citation type="journal article" date="2015" name="Nat. Genet.">
        <title>The genome and transcriptome of the zoonotic hookworm Ancylostoma ceylanicum identify infection-specific gene families.</title>
        <authorList>
            <person name="Schwarz E.M."/>
            <person name="Hu Y."/>
            <person name="Antoshechkin I."/>
            <person name="Miller M.M."/>
            <person name="Sternberg P.W."/>
            <person name="Aroian R.V."/>
        </authorList>
    </citation>
    <scope>NUCLEOTIDE SEQUENCE</scope>
    <source>
        <strain evidence="2">HY135</strain>
    </source>
</reference>